<organism evidence="5 6">
    <name type="scientific">Giardia duodenalis assemblage B</name>
    <dbReference type="NCBI Taxonomy" id="1394984"/>
    <lineage>
        <taxon>Eukaryota</taxon>
        <taxon>Metamonada</taxon>
        <taxon>Diplomonadida</taxon>
        <taxon>Hexamitidae</taxon>
        <taxon>Giardiinae</taxon>
        <taxon>Giardia</taxon>
    </lineage>
</organism>
<dbReference type="Gene3D" id="1.25.40.10">
    <property type="entry name" value="Tetratricopeptide repeat domain"/>
    <property type="match status" value="1"/>
</dbReference>
<protein>
    <submittedName>
        <fullName evidence="5">Putative Alpha-SNAP</fullName>
    </submittedName>
</protein>
<accession>A0A132NMU4</accession>
<dbReference type="GO" id="GO:0035494">
    <property type="term" value="P:SNARE complex disassembly"/>
    <property type="evidence" value="ECO:0007669"/>
    <property type="project" value="TreeGrafter"/>
</dbReference>
<dbReference type="GO" id="GO:0031201">
    <property type="term" value="C:SNARE complex"/>
    <property type="evidence" value="ECO:0007669"/>
    <property type="project" value="TreeGrafter"/>
</dbReference>
<evidence type="ECO:0000256" key="2">
    <source>
        <dbReference type="ARBA" id="ARBA00022448"/>
    </source>
</evidence>
<dbReference type="PANTHER" id="PTHR13768:SF8">
    <property type="entry name" value="ALPHA-SOLUBLE NSF ATTACHMENT PROTEIN"/>
    <property type="match status" value="1"/>
</dbReference>
<keyword evidence="4" id="KW-0812">Transmembrane</keyword>
<dbReference type="SUPFAM" id="SSF48452">
    <property type="entry name" value="TPR-like"/>
    <property type="match status" value="1"/>
</dbReference>
<evidence type="ECO:0000256" key="1">
    <source>
        <dbReference type="ARBA" id="ARBA00010050"/>
    </source>
</evidence>
<evidence type="ECO:0000313" key="6">
    <source>
        <dbReference type="Proteomes" id="UP000070089"/>
    </source>
</evidence>
<feature type="transmembrane region" description="Helical" evidence="4">
    <location>
        <begin position="15"/>
        <end position="32"/>
    </location>
</feature>
<keyword evidence="4" id="KW-1133">Transmembrane helix</keyword>
<dbReference type="InterPro" id="IPR011990">
    <property type="entry name" value="TPR-like_helical_dom_sf"/>
</dbReference>
<keyword evidence="4" id="KW-0472">Membrane</keyword>
<dbReference type="EMBL" id="JXTI01000193">
    <property type="protein sequence ID" value="KWX11405.1"/>
    <property type="molecule type" value="Genomic_DNA"/>
</dbReference>
<evidence type="ECO:0000256" key="3">
    <source>
        <dbReference type="ARBA" id="ARBA00022927"/>
    </source>
</evidence>
<dbReference type="GO" id="GO:0019905">
    <property type="term" value="F:syntaxin binding"/>
    <property type="evidence" value="ECO:0007669"/>
    <property type="project" value="TreeGrafter"/>
</dbReference>
<dbReference type="PRINTS" id="PR00448">
    <property type="entry name" value="NSFATTACHMNT"/>
</dbReference>
<keyword evidence="3" id="KW-0653">Protein transport</keyword>
<dbReference type="Pfam" id="PF14938">
    <property type="entry name" value="SNAP"/>
    <property type="match status" value="1"/>
</dbReference>
<proteinExistence type="inferred from homology"/>
<dbReference type="GO" id="GO:0005774">
    <property type="term" value="C:vacuolar membrane"/>
    <property type="evidence" value="ECO:0007669"/>
    <property type="project" value="TreeGrafter"/>
</dbReference>
<dbReference type="GO" id="GO:0005483">
    <property type="term" value="F:soluble NSF attachment protein activity"/>
    <property type="evidence" value="ECO:0007669"/>
    <property type="project" value="TreeGrafter"/>
</dbReference>
<comment type="caution">
    <text evidence="5">The sequence shown here is derived from an EMBL/GenBank/DDBJ whole genome shotgun (WGS) entry which is preliminary data.</text>
</comment>
<dbReference type="InterPro" id="IPR000744">
    <property type="entry name" value="NSF_attach"/>
</dbReference>
<comment type="similarity">
    <text evidence="1">Belongs to the SNAP family.</text>
</comment>
<dbReference type="OrthoDB" id="9984275at2759"/>
<name>A0A132NMU4_GIAIN</name>
<evidence type="ECO:0000313" key="5">
    <source>
        <dbReference type="EMBL" id="KWX11405.1"/>
    </source>
</evidence>
<dbReference type="AlphaFoldDB" id="A0A132NMU4"/>
<gene>
    <name evidence="5" type="ORF">QR46_4645</name>
</gene>
<reference evidence="5 6" key="1">
    <citation type="journal article" date="2015" name="Mol. Biochem. Parasitol.">
        <title>Identification of polymorphic genes for use in assemblage B genotyping assays through comparative genomics of multiple assemblage B Giardia duodenalis isolates.</title>
        <authorList>
            <person name="Wielinga C."/>
            <person name="Thompson R.C."/>
            <person name="Monis P."/>
            <person name="Ryan U."/>
        </authorList>
    </citation>
    <scope>NUCLEOTIDE SEQUENCE [LARGE SCALE GENOMIC DNA]</scope>
    <source>
        <strain evidence="5 6">BAH15c1</strain>
    </source>
</reference>
<evidence type="ECO:0000256" key="4">
    <source>
        <dbReference type="SAM" id="Phobius"/>
    </source>
</evidence>
<dbReference type="PANTHER" id="PTHR13768">
    <property type="entry name" value="SOLUBLE NSF ATTACHMENT PROTEIN SNAP"/>
    <property type="match status" value="1"/>
</dbReference>
<keyword evidence="2" id="KW-0813">Transport</keyword>
<dbReference type="Proteomes" id="UP000070089">
    <property type="component" value="Unassembled WGS sequence"/>
</dbReference>
<dbReference type="GO" id="GO:0006886">
    <property type="term" value="P:intracellular protein transport"/>
    <property type="evidence" value="ECO:0007669"/>
    <property type="project" value="InterPro"/>
</dbReference>
<dbReference type="VEuPathDB" id="GiardiaDB:QR46_4645"/>
<sequence>MRCASTNHLQYQVPVWAYCLSSFGGFLSFLFYNTRLTLRGRLFTSGCSIKTCNIFCGVISWGAPICYPGNQNSGRDCILRTYFSDHLLHIFLVESCICLSEVYPFIRAGHEGKLYTAPNRLALEGIVNEGRLDVQIILPAGCKHIRDVPRGDACNVTGEHLVCQSKVVLCNLQLVGILITDSEVEELIKVILLYALFELAGHENMTARRGHAQIFKGFRQMSDYETQAAGYVRQAEAKLKKGIFKKPDTDSAIEFYEKAGNYYKMAKNYSKAGEAYMKCADLHVSNGKPQMAVNLYSTAAATLKEDNPDAANAAFLKMINAAKESGRFMQAGKAMRELAETLEEQGKEEKAYVMYKEAMDLFSKEASAATEIRACKEHVAELNGRLNGGYAESSRLLEEIGTDCTKIQLLQFHARGYFLTAFLCLCVSPDKVTLDLARDRYASVDPTFNGSFECEFMAQASEAIENNDLEALAEATAKLKQRLGTAFSRSKFRNFLFEKVLEGMQPVHAEENGGVEDYL</sequence>